<evidence type="ECO:0000256" key="1">
    <source>
        <dbReference type="ARBA" id="ARBA00004123"/>
    </source>
</evidence>
<feature type="domain" description="BED-type" evidence="9">
    <location>
        <begin position="13"/>
        <end position="72"/>
    </location>
</feature>
<dbReference type="PROSITE" id="PS00028">
    <property type="entry name" value="ZINC_FINGER_C2H2_1"/>
    <property type="match status" value="1"/>
</dbReference>
<evidence type="ECO:0000259" key="8">
    <source>
        <dbReference type="PROSITE" id="PS50157"/>
    </source>
</evidence>
<feature type="compositionally biased region" description="Low complexity" evidence="7">
    <location>
        <begin position="155"/>
        <end position="183"/>
    </location>
</feature>
<reference evidence="10" key="2">
    <citation type="submission" date="2023-05" db="EMBL/GenBank/DDBJ databases">
        <authorList>
            <consortium name="Lawrence Berkeley National Laboratory"/>
            <person name="Steindorff A."/>
            <person name="Hensen N."/>
            <person name="Bonometti L."/>
            <person name="Westerberg I."/>
            <person name="Brannstrom I.O."/>
            <person name="Guillou S."/>
            <person name="Cros-Aarteil S."/>
            <person name="Calhoun S."/>
            <person name="Haridas S."/>
            <person name="Kuo A."/>
            <person name="Mondo S."/>
            <person name="Pangilinan J."/>
            <person name="Riley R."/>
            <person name="Labutti K."/>
            <person name="Andreopoulos B."/>
            <person name="Lipzen A."/>
            <person name="Chen C."/>
            <person name="Yanf M."/>
            <person name="Daum C."/>
            <person name="Ng V."/>
            <person name="Clum A."/>
            <person name="Ohm R."/>
            <person name="Martin F."/>
            <person name="Silar P."/>
            <person name="Natvig D."/>
            <person name="Lalanne C."/>
            <person name="Gautier V."/>
            <person name="Ament-Velasquez S.L."/>
            <person name="Kruys A."/>
            <person name="Hutchinson M.I."/>
            <person name="Powell A.J."/>
            <person name="Barry K."/>
            <person name="Miller A.N."/>
            <person name="Grigoriev I.V."/>
            <person name="Debuchy R."/>
            <person name="Gladieux P."/>
            <person name="Thoren M.H."/>
            <person name="Johannesson H."/>
        </authorList>
    </citation>
    <scope>NUCLEOTIDE SEQUENCE</scope>
    <source>
        <strain evidence="10">CBS 508.74</strain>
    </source>
</reference>
<dbReference type="Pfam" id="PF00096">
    <property type="entry name" value="zf-C2H2"/>
    <property type="match status" value="1"/>
</dbReference>
<dbReference type="PROSITE" id="PS50157">
    <property type="entry name" value="ZINC_FINGER_C2H2_2"/>
    <property type="match status" value="1"/>
</dbReference>
<feature type="compositionally biased region" description="Low complexity" evidence="7">
    <location>
        <begin position="307"/>
        <end position="323"/>
    </location>
</feature>
<keyword evidence="11" id="KW-1185">Reference proteome</keyword>
<evidence type="ECO:0000259" key="9">
    <source>
        <dbReference type="PROSITE" id="PS50808"/>
    </source>
</evidence>
<dbReference type="RefSeq" id="XP_064669309.1">
    <property type="nucleotide sequence ID" value="XM_064815384.1"/>
</dbReference>
<dbReference type="GO" id="GO:0005634">
    <property type="term" value="C:nucleus"/>
    <property type="evidence" value="ECO:0007669"/>
    <property type="project" value="UniProtKB-SubCell"/>
</dbReference>
<feature type="compositionally biased region" description="Basic and acidic residues" evidence="7">
    <location>
        <begin position="136"/>
        <end position="153"/>
    </location>
</feature>
<evidence type="ECO:0000313" key="10">
    <source>
        <dbReference type="EMBL" id="KAK4111739.1"/>
    </source>
</evidence>
<evidence type="ECO:0000256" key="5">
    <source>
        <dbReference type="ARBA" id="ARBA00023242"/>
    </source>
</evidence>
<feature type="compositionally biased region" description="Pro residues" evidence="7">
    <location>
        <begin position="215"/>
        <end position="226"/>
    </location>
</feature>
<keyword evidence="2" id="KW-0479">Metal-binding</keyword>
<dbReference type="PROSITE" id="PS50808">
    <property type="entry name" value="ZF_BED"/>
    <property type="match status" value="1"/>
</dbReference>
<protein>
    <submittedName>
        <fullName evidence="10">Uncharacterized protein</fullName>
    </submittedName>
</protein>
<dbReference type="PANTHER" id="PTHR23215:SF0">
    <property type="entry name" value="BUB3-INTERACTING AND GLEBS MOTIF-CONTAINING PROTEIN ZNF207"/>
    <property type="match status" value="1"/>
</dbReference>
<proteinExistence type="predicted"/>
<dbReference type="Proteomes" id="UP001302812">
    <property type="component" value="Unassembled WGS sequence"/>
</dbReference>
<dbReference type="SUPFAM" id="SSF57667">
    <property type="entry name" value="beta-beta-alpha zinc fingers"/>
    <property type="match status" value="1"/>
</dbReference>
<gene>
    <name evidence="10" type="ORF">N656DRAFT_780477</name>
</gene>
<dbReference type="SMART" id="SM00355">
    <property type="entry name" value="ZnF_C2H2"/>
    <property type="match status" value="2"/>
</dbReference>
<evidence type="ECO:0000256" key="6">
    <source>
        <dbReference type="PROSITE-ProRule" id="PRU00042"/>
    </source>
</evidence>
<dbReference type="GO" id="GO:0008270">
    <property type="term" value="F:zinc ion binding"/>
    <property type="evidence" value="ECO:0007669"/>
    <property type="project" value="UniProtKB-KW"/>
</dbReference>
<evidence type="ECO:0000256" key="7">
    <source>
        <dbReference type="SAM" id="MobiDB-lite"/>
    </source>
</evidence>
<dbReference type="GO" id="GO:0003677">
    <property type="term" value="F:DNA binding"/>
    <property type="evidence" value="ECO:0007669"/>
    <property type="project" value="InterPro"/>
</dbReference>
<reference evidence="10" key="1">
    <citation type="journal article" date="2023" name="Mol. Phylogenet. Evol.">
        <title>Genome-scale phylogeny and comparative genomics of the fungal order Sordariales.</title>
        <authorList>
            <person name="Hensen N."/>
            <person name="Bonometti L."/>
            <person name="Westerberg I."/>
            <person name="Brannstrom I.O."/>
            <person name="Guillou S."/>
            <person name="Cros-Aarteil S."/>
            <person name="Calhoun S."/>
            <person name="Haridas S."/>
            <person name="Kuo A."/>
            <person name="Mondo S."/>
            <person name="Pangilinan J."/>
            <person name="Riley R."/>
            <person name="LaButti K."/>
            <person name="Andreopoulos B."/>
            <person name="Lipzen A."/>
            <person name="Chen C."/>
            <person name="Yan M."/>
            <person name="Daum C."/>
            <person name="Ng V."/>
            <person name="Clum A."/>
            <person name="Steindorff A."/>
            <person name="Ohm R.A."/>
            <person name="Martin F."/>
            <person name="Silar P."/>
            <person name="Natvig D.O."/>
            <person name="Lalanne C."/>
            <person name="Gautier V."/>
            <person name="Ament-Velasquez S.L."/>
            <person name="Kruys A."/>
            <person name="Hutchinson M.I."/>
            <person name="Powell A.J."/>
            <person name="Barry K."/>
            <person name="Miller A.N."/>
            <person name="Grigoriev I.V."/>
            <person name="Debuchy R."/>
            <person name="Gladieux P."/>
            <person name="Hiltunen Thoren M."/>
            <person name="Johannesson H."/>
        </authorList>
    </citation>
    <scope>NUCLEOTIDE SEQUENCE</scope>
    <source>
        <strain evidence="10">CBS 508.74</strain>
    </source>
</reference>
<feature type="region of interest" description="Disordered" evidence="7">
    <location>
        <begin position="114"/>
        <end position="246"/>
    </location>
</feature>
<sequence length="360" mass="37454">MGKKKRGHPDVEELLARPWCYYCERDFEDLKLLISHQKAKHFKCERCGKRLNTAGGLSVHMNQVHKENLTSVENALPNRQGLDIEIFGMEGVPEDIVQQHNQRIIQNFYTAQAERQAATGNPPRGQSGGQGPAKKIKMETPEELKKRLAEHRAKVAAQKAAAANGGTPVAAPVDGPSPAQGASPFPPPQPGAGFPYPGAPPPPYAGAPTYSPATTYPPGPSPPPGGAAPFNLPTHPPSGGVGAGLPQPPPYYFNNGAGAAAGYGPGASTVDELVANAARQGQGGSGGDDIDQLIRMAEAGIRPAAVAPGAGAGPAKGDATTGAEKGKKGMRMVYGDTEVSPEEKMALLPRYRFVGESVGA</sequence>
<dbReference type="EMBL" id="MU853345">
    <property type="protein sequence ID" value="KAK4111739.1"/>
    <property type="molecule type" value="Genomic_DNA"/>
</dbReference>
<evidence type="ECO:0000256" key="3">
    <source>
        <dbReference type="ARBA" id="ARBA00022771"/>
    </source>
</evidence>
<keyword evidence="5" id="KW-0539">Nucleus</keyword>
<accession>A0AAN6TCB4</accession>
<dbReference type="Gene3D" id="3.30.160.60">
    <property type="entry name" value="Classic Zinc Finger"/>
    <property type="match status" value="1"/>
</dbReference>
<feature type="region of interest" description="Disordered" evidence="7">
    <location>
        <begin position="307"/>
        <end position="329"/>
    </location>
</feature>
<dbReference type="InterPro" id="IPR013087">
    <property type="entry name" value="Znf_C2H2_type"/>
</dbReference>
<evidence type="ECO:0000256" key="2">
    <source>
        <dbReference type="ARBA" id="ARBA00022723"/>
    </source>
</evidence>
<evidence type="ECO:0000313" key="11">
    <source>
        <dbReference type="Proteomes" id="UP001302812"/>
    </source>
</evidence>
<dbReference type="InterPro" id="IPR036236">
    <property type="entry name" value="Znf_C2H2_sf"/>
</dbReference>
<keyword evidence="4" id="KW-0862">Zinc</keyword>
<name>A0AAN6TCB4_9PEZI</name>
<comment type="subcellular location">
    <subcellularLocation>
        <location evidence="1">Nucleus</location>
    </subcellularLocation>
</comment>
<organism evidence="10 11">
    <name type="scientific">Canariomyces notabilis</name>
    <dbReference type="NCBI Taxonomy" id="2074819"/>
    <lineage>
        <taxon>Eukaryota</taxon>
        <taxon>Fungi</taxon>
        <taxon>Dikarya</taxon>
        <taxon>Ascomycota</taxon>
        <taxon>Pezizomycotina</taxon>
        <taxon>Sordariomycetes</taxon>
        <taxon>Sordariomycetidae</taxon>
        <taxon>Sordariales</taxon>
        <taxon>Chaetomiaceae</taxon>
        <taxon>Canariomyces</taxon>
    </lineage>
</organism>
<dbReference type="CDD" id="cd20908">
    <property type="entry name" value="SUF4-like"/>
    <property type="match status" value="1"/>
</dbReference>
<comment type="caution">
    <text evidence="10">The sequence shown here is derived from an EMBL/GenBank/DDBJ whole genome shotgun (WGS) entry which is preliminary data.</text>
</comment>
<dbReference type="PANTHER" id="PTHR23215">
    <property type="entry name" value="ZINC FINGER PROTEIN 207"/>
    <property type="match status" value="1"/>
</dbReference>
<evidence type="ECO:0000256" key="4">
    <source>
        <dbReference type="ARBA" id="ARBA00022833"/>
    </source>
</evidence>
<dbReference type="InterPro" id="IPR003656">
    <property type="entry name" value="Znf_BED"/>
</dbReference>
<feature type="domain" description="C2H2-type" evidence="8">
    <location>
        <begin position="42"/>
        <end position="70"/>
    </location>
</feature>
<dbReference type="AlphaFoldDB" id="A0AAN6TCB4"/>
<dbReference type="FunFam" id="3.30.160.60:FF:000354">
    <property type="entry name" value="C2H2 finger domain-containing protein"/>
    <property type="match status" value="1"/>
</dbReference>
<dbReference type="GeneID" id="89939509"/>
<keyword evidence="3 6" id="KW-0863">Zinc-finger</keyword>